<dbReference type="PANTHER" id="PTHR33525">
    <property type="match status" value="1"/>
</dbReference>
<name>A0A3B1ACG4_9ZZZZ</name>
<proteinExistence type="predicted"/>
<dbReference type="SUPFAM" id="SSF109604">
    <property type="entry name" value="HD-domain/PDEase-like"/>
    <property type="match status" value="1"/>
</dbReference>
<sequence length="487" mass="54637">MPETLEDWVVRISSLEIPIFKGTLNSVAGLTMEYSTSANELARVILQDATLTARILRISNSYFYNPRGTKISTISSAVMFIGFNNVRDIAMSLAVIDALIKKHSRNYIIALMARSFHAAVQARDMAEKFGDPSSEEVFIASLLFHFGEMAFWCIQSKQSDLLIQSMNEEGYSADKVQQQILGFKFKDLTAEISKNWHLGELLVSALKNKNINDAAVRTRHILLSQRLSDNALKGWESKETQAILNEISKHLDISVKATKADAIENAKKAVDVANNFGASLAAILIPVPGVDEFKQKDDNKISVKQKVLDVDYPEPDPVLQLNVLRDLSKIVQKKPDFNNIIGIVLEGLHRGVGMDRVLFAVFDNNTLKLKIKFILGIEIKKLEKNFNITTGEDEHTVFSWVIDRSESVWVKNVSHIGFGLSSIKTILEIIDVESFILNPLVINDKVVGVFYSDRQPSGREITEEDYESCKHFAQQTGFAANQIWRSN</sequence>
<dbReference type="PROSITE" id="PS51833">
    <property type="entry name" value="HDOD"/>
    <property type="match status" value="1"/>
</dbReference>
<dbReference type="AlphaFoldDB" id="A0A3B1ACG4"/>
<protein>
    <recommendedName>
        <fullName evidence="1">HDOD domain-containing protein</fullName>
    </recommendedName>
</protein>
<dbReference type="PANTHER" id="PTHR33525:SF3">
    <property type="entry name" value="RIBONUCLEASE Y"/>
    <property type="match status" value="1"/>
</dbReference>
<dbReference type="Gene3D" id="1.10.3210.10">
    <property type="entry name" value="Hypothetical protein af1432"/>
    <property type="match status" value="1"/>
</dbReference>
<dbReference type="InterPro" id="IPR003018">
    <property type="entry name" value="GAF"/>
</dbReference>
<dbReference type="InterPro" id="IPR052340">
    <property type="entry name" value="RNase_Y/CdgJ"/>
</dbReference>
<dbReference type="EMBL" id="UOFS01000033">
    <property type="protein sequence ID" value="VAW97582.1"/>
    <property type="molecule type" value="Genomic_DNA"/>
</dbReference>
<organism evidence="2">
    <name type="scientific">hydrothermal vent metagenome</name>
    <dbReference type="NCBI Taxonomy" id="652676"/>
    <lineage>
        <taxon>unclassified sequences</taxon>
        <taxon>metagenomes</taxon>
        <taxon>ecological metagenomes</taxon>
    </lineage>
</organism>
<feature type="domain" description="HDOD" evidence="1">
    <location>
        <begin position="17"/>
        <end position="212"/>
    </location>
</feature>
<evidence type="ECO:0000313" key="2">
    <source>
        <dbReference type="EMBL" id="VAW97582.1"/>
    </source>
</evidence>
<evidence type="ECO:0000259" key="1">
    <source>
        <dbReference type="PROSITE" id="PS51833"/>
    </source>
</evidence>
<dbReference type="InterPro" id="IPR013976">
    <property type="entry name" value="HDOD"/>
</dbReference>
<dbReference type="Pfam" id="PF08668">
    <property type="entry name" value="HDOD"/>
    <property type="match status" value="1"/>
</dbReference>
<dbReference type="Pfam" id="PF13492">
    <property type="entry name" value="GAF_3"/>
    <property type="match status" value="1"/>
</dbReference>
<dbReference type="Gene3D" id="3.30.450.40">
    <property type="match status" value="1"/>
</dbReference>
<gene>
    <name evidence="2" type="ORF">MNBD_GAMMA22-2297</name>
</gene>
<accession>A0A3B1ACG4</accession>
<dbReference type="SUPFAM" id="SSF55781">
    <property type="entry name" value="GAF domain-like"/>
    <property type="match status" value="1"/>
</dbReference>
<reference evidence="2" key="1">
    <citation type="submission" date="2018-06" db="EMBL/GenBank/DDBJ databases">
        <authorList>
            <person name="Zhirakovskaya E."/>
        </authorList>
    </citation>
    <scope>NUCLEOTIDE SEQUENCE</scope>
</reference>
<dbReference type="InterPro" id="IPR029016">
    <property type="entry name" value="GAF-like_dom_sf"/>
</dbReference>